<protein>
    <submittedName>
        <fullName evidence="2">Uncharacterized protein</fullName>
    </submittedName>
</protein>
<organism evidence="2 3">
    <name type="scientific">Mycena venus</name>
    <dbReference type="NCBI Taxonomy" id="2733690"/>
    <lineage>
        <taxon>Eukaryota</taxon>
        <taxon>Fungi</taxon>
        <taxon>Dikarya</taxon>
        <taxon>Basidiomycota</taxon>
        <taxon>Agaricomycotina</taxon>
        <taxon>Agaricomycetes</taxon>
        <taxon>Agaricomycetidae</taxon>
        <taxon>Agaricales</taxon>
        <taxon>Marasmiineae</taxon>
        <taxon>Mycenaceae</taxon>
        <taxon>Mycena</taxon>
    </lineage>
</organism>
<name>A0A8H6YVF9_9AGAR</name>
<accession>A0A8H6YVF9</accession>
<feature type="signal peptide" evidence="1">
    <location>
        <begin position="1"/>
        <end position="18"/>
    </location>
</feature>
<gene>
    <name evidence="2" type="ORF">MVEN_00471100</name>
</gene>
<feature type="chain" id="PRO_5034809164" evidence="1">
    <location>
        <begin position="19"/>
        <end position="330"/>
    </location>
</feature>
<evidence type="ECO:0000313" key="3">
    <source>
        <dbReference type="Proteomes" id="UP000620124"/>
    </source>
</evidence>
<keyword evidence="3" id="KW-1185">Reference proteome</keyword>
<reference evidence="2" key="1">
    <citation type="submission" date="2020-05" db="EMBL/GenBank/DDBJ databases">
        <title>Mycena genomes resolve the evolution of fungal bioluminescence.</title>
        <authorList>
            <person name="Tsai I.J."/>
        </authorList>
    </citation>
    <scope>NUCLEOTIDE SEQUENCE</scope>
    <source>
        <strain evidence="2">CCC161011</strain>
    </source>
</reference>
<dbReference type="OrthoDB" id="2877431at2759"/>
<comment type="caution">
    <text evidence="2">The sequence shown here is derived from an EMBL/GenBank/DDBJ whole genome shotgun (WGS) entry which is preliminary data.</text>
</comment>
<dbReference type="EMBL" id="JACAZI010000003">
    <property type="protein sequence ID" value="KAF7365957.1"/>
    <property type="molecule type" value="Genomic_DNA"/>
</dbReference>
<evidence type="ECO:0000256" key="1">
    <source>
        <dbReference type="SAM" id="SignalP"/>
    </source>
</evidence>
<dbReference type="Proteomes" id="UP000620124">
    <property type="component" value="Unassembled WGS sequence"/>
</dbReference>
<proteinExistence type="predicted"/>
<evidence type="ECO:0000313" key="2">
    <source>
        <dbReference type="EMBL" id="KAF7365957.1"/>
    </source>
</evidence>
<sequence>MRLFWPFLGALVVTRAISMKPPDADALNDVCSGVSISTTIASKTVAIRDNSSPDPNVERMRLDLIDTLLDIGVKFRLGVKKGEAYSRSGAKVAKDFIYALDQFVAGGVHTKDVPDIARTLIKRVTELLANAREMHTYFGAVQTDLEKLELKTEKTRQQIHTAIAAAQHEIDKERDRRERKAVLGAACGVLGLVFPPALVVAGGLVIDSNDHHQNVVNSMGHIYLNSFKIYIYFLQSSKPSNPGWLFSDDSSSVLNVVKQAQSATAGQIYYWSQTLDQLESLKDYSTDWLEDLSSEWTAKKLVEQWKTVDKKYSECAYTTSEAHRVLEAHM</sequence>
<keyword evidence="1" id="KW-0732">Signal</keyword>
<dbReference type="AlphaFoldDB" id="A0A8H6YVF9"/>